<dbReference type="AlphaFoldDB" id="A0A8J7VZQ6"/>
<comment type="caution">
    <text evidence="1">The sequence shown here is derived from an EMBL/GenBank/DDBJ whole genome shotgun (WGS) entry which is preliminary data.</text>
</comment>
<accession>A0A8J7VZQ6</accession>
<dbReference type="Proteomes" id="UP000675664">
    <property type="component" value="Unassembled WGS sequence"/>
</dbReference>
<name>A0A8J7VZQ6_9FIRM</name>
<dbReference type="EMBL" id="JAGSND010000001">
    <property type="protein sequence ID" value="MBR0596595.1"/>
    <property type="molecule type" value="Genomic_DNA"/>
</dbReference>
<reference evidence="1" key="2">
    <citation type="submission" date="2021-04" db="EMBL/GenBank/DDBJ databases">
        <authorList>
            <person name="Liu J."/>
        </authorList>
    </citation>
    <scope>NUCLEOTIDE SEQUENCE</scope>
    <source>
        <strain evidence="1">BAD-6</strain>
    </source>
</reference>
<reference evidence="1" key="1">
    <citation type="submission" date="2021-04" db="EMBL/GenBank/DDBJ databases">
        <title>Sinoanaerobacter chloroacetimidivorans sp. nov., an obligate anaerobic bacterium isolated from anaerobic sludge.</title>
        <authorList>
            <person name="Bao Y."/>
        </authorList>
    </citation>
    <scope>NUCLEOTIDE SEQUENCE</scope>
    <source>
        <strain evidence="1">BAD-6</strain>
    </source>
</reference>
<protein>
    <submittedName>
        <fullName evidence="1">Uncharacterized protein</fullName>
    </submittedName>
</protein>
<proteinExistence type="predicted"/>
<dbReference type="RefSeq" id="WP_227016719.1">
    <property type="nucleotide sequence ID" value="NZ_JAGSND010000001.1"/>
</dbReference>
<sequence length="92" mass="10509">MGKIIQMNDHEKEQAFKAKKAEMQKKYKANISNFCHYHNVELSVGWDMLFFNARCFTKGAKASVIPGGGVISVPELVKDYNDLMQYQTVYKG</sequence>
<evidence type="ECO:0000313" key="1">
    <source>
        <dbReference type="EMBL" id="MBR0596595.1"/>
    </source>
</evidence>
<evidence type="ECO:0000313" key="2">
    <source>
        <dbReference type="Proteomes" id="UP000675664"/>
    </source>
</evidence>
<organism evidence="1 2">
    <name type="scientific">Sinanaerobacter chloroacetimidivorans</name>
    <dbReference type="NCBI Taxonomy" id="2818044"/>
    <lineage>
        <taxon>Bacteria</taxon>
        <taxon>Bacillati</taxon>
        <taxon>Bacillota</taxon>
        <taxon>Clostridia</taxon>
        <taxon>Peptostreptococcales</taxon>
        <taxon>Anaerovoracaceae</taxon>
        <taxon>Sinanaerobacter</taxon>
    </lineage>
</organism>
<keyword evidence="2" id="KW-1185">Reference proteome</keyword>
<gene>
    <name evidence="1" type="ORF">KCX82_01780</name>
</gene>